<protein>
    <recommendedName>
        <fullName evidence="2">Terminase large subunit gp17-like C-terminal domain-containing protein</fullName>
    </recommendedName>
</protein>
<name>A0A0F9DZN9_9ZZZZ</name>
<dbReference type="InterPro" id="IPR027417">
    <property type="entry name" value="P-loop_NTPase"/>
</dbReference>
<organism evidence="1">
    <name type="scientific">marine sediment metagenome</name>
    <dbReference type="NCBI Taxonomy" id="412755"/>
    <lineage>
        <taxon>unclassified sequences</taxon>
        <taxon>metagenomes</taxon>
        <taxon>ecological metagenomes</taxon>
    </lineage>
</organism>
<dbReference type="AlphaFoldDB" id="A0A0F9DZN9"/>
<dbReference type="Gene3D" id="3.30.420.240">
    <property type="match status" value="1"/>
</dbReference>
<accession>A0A0F9DZN9</accession>
<reference evidence="1" key="1">
    <citation type="journal article" date="2015" name="Nature">
        <title>Complex archaea that bridge the gap between prokaryotes and eukaryotes.</title>
        <authorList>
            <person name="Spang A."/>
            <person name="Saw J.H."/>
            <person name="Jorgensen S.L."/>
            <person name="Zaremba-Niedzwiedzka K."/>
            <person name="Martijn J."/>
            <person name="Lind A.E."/>
            <person name="van Eijk R."/>
            <person name="Schleper C."/>
            <person name="Guy L."/>
            <person name="Ettema T.J."/>
        </authorList>
    </citation>
    <scope>NUCLEOTIDE SEQUENCE</scope>
</reference>
<sequence>MGRIKLEDKKVTYIRKEDYLPELEEQVEKFVRISPTLPKNKILYSRVVIPKFKDETSRIIWEREEIERIRTGYNGLCGKMYFFFNYGFIQNLKGGKISPDFRVSASVWFDYLTEWQESNEWGVICVKRRRVGMSWMEAADVLHDTLFTPFFLVAMNSKSETDSFLLFDKVKFMYDNLPSFLRVTTSASRTKSVMDFSYYGRDELGNKIKKGTQSKISVKAPTVSAFEGWMLNKWVCDEAGKQILLPQMWSYTEDCLMQETERAGMPIVFGTSGDIGKDGAGLKDMWDHSDVYKLKRFFFAGWMGLGVDRYGNDNREELIRWIVYQRHLRKSLDGKLYADFLQRYPLTIEEAFAQASTGGVGDLVKVHRQLDSLTEEPVRAIHGKFAINTNDVVVFKPTEAGNCIIYEYPKKGLDRIYVAGADPADHDDVAPGASDLGVYIMRKEYGTDVPRIVFEYVDRPRYLVDYYEQVVLALMFYNNCKILVERNRYRMIEHFEQSGMKKLLKPAPQGIMRITRGRTDIIGVNMTETLKEYGEALIEEYIRDYSEFIPSKELLKEFPKYGAINTDRVMAFMLTLIQLKEDRINARKVIKTGENSHLPRFKYVEKNGVTQRINTSVVTSAAISTVL</sequence>
<comment type="caution">
    <text evidence="1">The sequence shown here is derived from an EMBL/GenBank/DDBJ whole genome shotgun (WGS) entry which is preliminary data.</text>
</comment>
<proteinExistence type="predicted"/>
<evidence type="ECO:0008006" key="2">
    <source>
        <dbReference type="Google" id="ProtNLM"/>
    </source>
</evidence>
<evidence type="ECO:0000313" key="1">
    <source>
        <dbReference type="EMBL" id="KKL67209.1"/>
    </source>
</evidence>
<dbReference type="EMBL" id="LAZR01026942">
    <property type="protein sequence ID" value="KKL67209.1"/>
    <property type="molecule type" value="Genomic_DNA"/>
</dbReference>
<dbReference type="Gene3D" id="3.40.50.300">
    <property type="entry name" value="P-loop containing nucleotide triphosphate hydrolases"/>
    <property type="match status" value="1"/>
</dbReference>
<gene>
    <name evidence="1" type="ORF">LCGC14_2137270</name>
</gene>